<keyword evidence="2" id="KW-0560">Oxidoreductase</keyword>
<dbReference type="GO" id="GO:0016491">
    <property type="term" value="F:oxidoreductase activity"/>
    <property type="evidence" value="ECO:0007669"/>
    <property type="project" value="UniProtKB-KW"/>
</dbReference>
<reference evidence="5 6" key="1">
    <citation type="journal article" date="2018" name="IMA Fungus">
        <title>IMA Genome-F 9: Draft genome sequence of Annulohypoxylon stygium, Aspergillus mulundensis, Berkeleyomyces basicola (syn. Thielaviopsis basicola), Ceratocystis smalleyi, two Cercospora beticola strains, Coleophoma cylindrospora, Fusarium fracticaudum, Phialophora cf. hyalina, and Morchella septimelata.</title>
        <authorList>
            <person name="Wingfield B.D."/>
            <person name="Bills G.F."/>
            <person name="Dong Y."/>
            <person name="Huang W."/>
            <person name="Nel W.J."/>
            <person name="Swalarsk-Parry B.S."/>
            <person name="Vaghefi N."/>
            <person name="Wilken P.M."/>
            <person name="An Z."/>
            <person name="de Beer Z.W."/>
            <person name="De Vos L."/>
            <person name="Chen L."/>
            <person name="Duong T.A."/>
            <person name="Gao Y."/>
            <person name="Hammerbacher A."/>
            <person name="Kikkert J.R."/>
            <person name="Li Y."/>
            <person name="Li H."/>
            <person name="Li K."/>
            <person name="Li Q."/>
            <person name="Liu X."/>
            <person name="Ma X."/>
            <person name="Naidoo K."/>
            <person name="Pethybridge S.J."/>
            <person name="Sun J."/>
            <person name="Steenkamp E.T."/>
            <person name="van der Nest M.A."/>
            <person name="van Wyk S."/>
            <person name="Wingfield M.J."/>
            <person name="Xiong C."/>
            <person name="Yue Q."/>
            <person name="Zhang X."/>
        </authorList>
    </citation>
    <scope>NUCLEOTIDE SEQUENCE [LARGE SCALE GENOMIC DNA]</scope>
    <source>
        <strain evidence="5 6">BP6252</strain>
    </source>
</reference>
<feature type="signal peptide" evidence="3">
    <location>
        <begin position="1"/>
        <end position="20"/>
    </location>
</feature>
<feature type="domain" description="Tyrosinase copper-binding" evidence="4">
    <location>
        <begin position="311"/>
        <end position="322"/>
    </location>
</feature>
<organism evidence="5 6">
    <name type="scientific">Coleophoma cylindrospora</name>
    <dbReference type="NCBI Taxonomy" id="1849047"/>
    <lineage>
        <taxon>Eukaryota</taxon>
        <taxon>Fungi</taxon>
        <taxon>Dikarya</taxon>
        <taxon>Ascomycota</taxon>
        <taxon>Pezizomycotina</taxon>
        <taxon>Leotiomycetes</taxon>
        <taxon>Helotiales</taxon>
        <taxon>Dermateaceae</taxon>
        <taxon>Coleophoma</taxon>
    </lineage>
</organism>
<dbReference type="Proteomes" id="UP000256645">
    <property type="component" value="Unassembled WGS sequence"/>
</dbReference>
<dbReference type="OrthoDB" id="6132182at2759"/>
<dbReference type="PROSITE" id="PS00498">
    <property type="entry name" value="TYROSINASE_2"/>
    <property type="match status" value="1"/>
</dbReference>
<dbReference type="PANTHER" id="PTHR11474:SF125">
    <property type="entry name" value="N-ACETYL-6-HYDROXYTRYPTOPHAN OXIDASE IVOB-RELATED"/>
    <property type="match status" value="1"/>
</dbReference>
<gene>
    <name evidence="5" type="ORF">BP6252_13167</name>
</gene>
<protein>
    <submittedName>
        <fullName evidence="5">Tyrosinase</fullName>
    </submittedName>
</protein>
<dbReference type="InterPro" id="IPR050316">
    <property type="entry name" value="Tyrosinase/Hemocyanin"/>
</dbReference>
<sequence length="388" mass="42479">MRFQSHAVAILAVVAETTIAYTPASTLKTDLLAGSALVNLALHEATQILNGTQGSCHLSNASVRREWSTLSNQEREDYNNAVLCLMSKPSQLDPAEVPGAKTRYDDYVAVHINQTLTIHGTTSFLSWHRYFIHNFEQDLKNLCGFQGSLPYWNWGKTAEDPVNSPMFDGSAYSVGGNGVYEEHNCTEALPTNLNCIPPGEGGGCVETGPYKGMTVNLGPVSPTLAEAEVVASSSMFAYNPRCLKRDVSQWVTSQWSTDEMSFSLLTQNPDIYWFQTVMQGDFSSGFYGVHTAGHFTMGGDPSGDIFASPGDPAFWLHHAQIDRTWWIWQNQDIAARQNAISGTITLNNSPPSRNGTLDDVIEQYTLGASTNISNLMSASAGPFCYIYV</sequence>
<dbReference type="InterPro" id="IPR008922">
    <property type="entry name" value="Di-copper_centre_dom_sf"/>
</dbReference>
<evidence type="ECO:0000313" key="6">
    <source>
        <dbReference type="Proteomes" id="UP000256645"/>
    </source>
</evidence>
<dbReference type="PRINTS" id="PR00092">
    <property type="entry name" value="TYROSINASE"/>
</dbReference>
<name>A0A3D8QA98_9HELO</name>
<dbReference type="EMBL" id="PDLM01000017">
    <property type="protein sequence ID" value="RDW58691.1"/>
    <property type="molecule type" value="Genomic_DNA"/>
</dbReference>
<evidence type="ECO:0000313" key="5">
    <source>
        <dbReference type="EMBL" id="RDW58691.1"/>
    </source>
</evidence>
<evidence type="ECO:0000259" key="4">
    <source>
        <dbReference type="PROSITE" id="PS00498"/>
    </source>
</evidence>
<keyword evidence="3" id="KW-0732">Signal</keyword>
<dbReference type="InterPro" id="IPR002227">
    <property type="entry name" value="Tyrosinase_Cu-bd"/>
</dbReference>
<evidence type="ECO:0000256" key="1">
    <source>
        <dbReference type="ARBA" id="ARBA00022723"/>
    </source>
</evidence>
<dbReference type="Pfam" id="PF00264">
    <property type="entry name" value="Tyrosinase"/>
    <property type="match status" value="1"/>
</dbReference>
<keyword evidence="1" id="KW-0479">Metal-binding</keyword>
<evidence type="ECO:0000256" key="2">
    <source>
        <dbReference type="ARBA" id="ARBA00023002"/>
    </source>
</evidence>
<evidence type="ECO:0000256" key="3">
    <source>
        <dbReference type="SAM" id="SignalP"/>
    </source>
</evidence>
<dbReference type="SUPFAM" id="SSF48056">
    <property type="entry name" value="Di-copper centre-containing domain"/>
    <property type="match status" value="1"/>
</dbReference>
<comment type="caution">
    <text evidence="5">The sequence shown here is derived from an EMBL/GenBank/DDBJ whole genome shotgun (WGS) entry which is preliminary data.</text>
</comment>
<dbReference type="GO" id="GO:0046872">
    <property type="term" value="F:metal ion binding"/>
    <property type="evidence" value="ECO:0007669"/>
    <property type="project" value="UniProtKB-KW"/>
</dbReference>
<dbReference type="STRING" id="1849047.A0A3D8QA98"/>
<keyword evidence="6" id="KW-1185">Reference proteome</keyword>
<proteinExistence type="predicted"/>
<dbReference type="AlphaFoldDB" id="A0A3D8QA98"/>
<feature type="chain" id="PRO_5017723051" evidence="3">
    <location>
        <begin position="21"/>
        <end position="388"/>
    </location>
</feature>
<dbReference type="PANTHER" id="PTHR11474">
    <property type="entry name" value="TYROSINASE FAMILY MEMBER"/>
    <property type="match status" value="1"/>
</dbReference>
<accession>A0A3D8QA98</accession>
<dbReference type="Gene3D" id="1.10.1280.10">
    <property type="entry name" value="Di-copper center containing domain from catechol oxidase"/>
    <property type="match status" value="1"/>
</dbReference>